<dbReference type="Proteomes" id="UP000182264">
    <property type="component" value="Chromosome"/>
</dbReference>
<evidence type="ECO:0000256" key="2">
    <source>
        <dbReference type="ARBA" id="ARBA00022448"/>
    </source>
</evidence>
<dbReference type="EMBL" id="CP015518">
    <property type="protein sequence ID" value="APG25305.1"/>
    <property type="molecule type" value="Genomic_DNA"/>
</dbReference>
<keyword evidence="2 7" id="KW-0813">Transport</keyword>
<dbReference type="OrthoDB" id="9802471at2"/>
<gene>
    <name evidence="7" type="primary">atpH</name>
    <name evidence="8" type="ORF">A7E75_09980</name>
</gene>
<dbReference type="Gene3D" id="1.10.520.20">
    <property type="entry name" value="N-terminal domain of the delta subunit of the F1F0-ATP synthase"/>
    <property type="match status" value="1"/>
</dbReference>
<dbReference type="RefSeq" id="WP_072287155.1">
    <property type="nucleotide sequence ID" value="NZ_CP015455.1"/>
</dbReference>
<dbReference type="AlphaFoldDB" id="A0A1L3GHG0"/>
<dbReference type="NCBIfam" id="TIGR01145">
    <property type="entry name" value="ATP_synt_delta"/>
    <property type="match status" value="1"/>
</dbReference>
<dbReference type="InterPro" id="IPR000711">
    <property type="entry name" value="ATPase_OSCP/dsu"/>
</dbReference>
<evidence type="ECO:0000256" key="4">
    <source>
        <dbReference type="ARBA" id="ARBA00023065"/>
    </source>
</evidence>
<organism evidence="8 9">
    <name type="scientific">Syntrophotalea acetylenica</name>
    <name type="common">Pelobacter acetylenicus</name>
    <dbReference type="NCBI Taxonomy" id="29542"/>
    <lineage>
        <taxon>Bacteria</taxon>
        <taxon>Pseudomonadati</taxon>
        <taxon>Thermodesulfobacteriota</taxon>
        <taxon>Desulfuromonadia</taxon>
        <taxon>Desulfuromonadales</taxon>
        <taxon>Syntrophotaleaceae</taxon>
        <taxon>Syntrophotalea</taxon>
    </lineage>
</organism>
<evidence type="ECO:0000256" key="7">
    <source>
        <dbReference type="HAMAP-Rule" id="MF_01416"/>
    </source>
</evidence>
<comment type="function">
    <text evidence="7">This protein is part of the stalk that links CF(0) to CF(1). It either transmits conformational changes from CF(0) to CF(1) or is implicated in proton conduction.</text>
</comment>
<dbReference type="STRING" id="29542.A6070_03980"/>
<name>A0A1L3GHG0_SYNAC</name>
<evidence type="ECO:0000256" key="1">
    <source>
        <dbReference type="ARBA" id="ARBA00004370"/>
    </source>
</evidence>
<comment type="subcellular location">
    <subcellularLocation>
        <location evidence="7">Cell membrane</location>
        <topology evidence="7">Peripheral membrane protein</topology>
    </subcellularLocation>
    <subcellularLocation>
        <location evidence="1">Membrane</location>
    </subcellularLocation>
</comment>
<evidence type="ECO:0000313" key="8">
    <source>
        <dbReference type="EMBL" id="APG25305.1"/>
    </source>
</evidence>
<dbReference type="HAMAP" id="MF_01416">
    <property type="entry name" value="ATP_synth_delta_bact"/>
    <property type="match status" value="1"/>
</dbReference>
<keyword evidence="9" id="KW-1185">Reference proteome</keyword>
<dbReference type="GO" id="GO:0045259">
    <property type="term" value="C:proton-transporting ATP synthase complex"/>
    <property type="evidence" value="ECO:0007669"/>
    <property type="project" value="UniProtKB-KW"/>
</dbReference>
<keyword evidence="6 7" id="KW-0066">ATP synthesis</keyword>
<keyword evidence="3 7" id="KW-0375">Hydrogen ion transport</keyword>
<evidence type="ECO:0000313" key="9">
    <source>
        <dbReference type="Proteomes" id="UP000182264"/>
    </source>
</evidence>
<dbReference type="InterPro" id="IPR026015">
    <property type="entry name" value="ATP_synth_OSCP/delta_N_sf"/>
</dbReference>
<dbReference type="Pfam" id="PF00213">
    <property type="entry name" value="OSCP"/>
    <property type="match status" value="1"/>
</dbReference>
<comment type="similarity">
    <text evidence="7">Belongs to the ATPase delta chain family.</text>
</comment>
<dbReference type="GO" id="GO:0046933">
    <property type="term" value="F:proton-transporting ATP synthase activity, rotational mechanism"/>
    <property type="evidence" value="ECO:0007669"/>
    <property type="project" value="UniProtKB-UniRule"/>
</dbReference>
<dbReference type="GO" id="GO:0005886">
    <property type="term" value="C:plasma membrane"/>
    <property type="evidence" value="ECO:0007669"/>
    <property type="project" value="UniProtKB-SubCell"/>
</dbReference>
<accession>A0A1L3GHG0</accession>
<keyword evidence="7" id="KW-0139">CF(1)</keyword>
<evidence type="ECO:0000256" key="3">
    <source>
        <dbReference type="ARBA" id="ARBA00022781"/>
    </source>
</evidence>
<proteinExistence type="inferred from homology"/>
<sequence>MKHRVIAKRYAMALVNLAARRQHLEGLGQQLTRLQRAFACEPRLLKLLSSPTLDGTKKAGLLAGLCDYLQLDAELRSLLRLLQQRQRLDSFDALVDVCRQLIDARLGIVRARVDSAAPLEADTARAIEAVLERRFGGKAELDTHVDAQLLGGVRIEVAGQVLDGTLRAGLRRMAVYLNEEAFPGKHKG</sequence>
<reference evidence="8 9" key="1">
    <citation type="journal article" date="2017" name="Genome Announc.">
        <title>Complete Genome Sequences of Two Acetylene-Fermenting Pelobacter acetylenicus Strains.</title>
        <authorList>
            <person name="Sutton J.M."/>
            <person name="Baesman S.M."/>
            <person name="Fierst J.L."/>
            <person name="Poret-Peterson A.T."/>
            <person name="Oremland R.S."/>
            <person name="Dunlap D.S."/>
            <person name="Akob D.M."/>
        </authorList>
    </citation>
    <scope>NUCLEOTIDE SEQUENCE [LARGE SCALE GENOMIC DNA]</scope>
    <source>
        <strain evidence="8 9">DSM 3247</strain>
    </source>
</reference>
<comment type="function">
    <text evidence="7">F(1)F(0) ATP synthase produces ATP from ADP in the presence of a proton or sodium gradient. F-type ATPases consist of two structural domains, F(1) containing the extramembraneous catalytic core and F(0) containing the membrane proton channel, linked together by a central stalk and a peripheral stalk. During catalysis, ATP synthesis in the catalytic domain of F(1) is coupled via a rotary mechanism of the central stalk subunits to proton translocation.</text>
</comment>
<evidence type="ECO:0000256" key="6">
    <source>
        <dbReference type="ARBA" id="ARBA00023310"/>
    </source>
</evidence>
<dbReference type="KEGG" id="pace:A6070_03980"/>
<evidence type="ECO:0000256" key="5">
    <source>
        <dbReference type="ARBA" id="ARBA00023136"/>
    </source>
</evidence>
<dbReference type="SUPFAM" id="SSF47928">
    <property type="entry name" value="N-terminal domain of the delta subunit of the F1F0-ATP synthase"/>
    <property type="match status" value="1"/>
</dbReference>
<keyword evidence="7" id="KW-1003">Cell membrane</keyword>
<dbReference type="PANTHER" id="PTHR11910">
    <property type="entry name" value="ATP SYNTHASE DELTA CHAIN"/>
    <property type="match status" value="1"/>
</dbReference>
<keyword evidence="4 7" id="KW-0406">Ion transport</keyword>
<keyword evidence="5 7" id="KW-0472">Membrane</keyword>
<protein>
    <recommendedName>
        <fullName evidence="7">ATP synthase subunit delta</fullName>
    </recommendedName>
    <alternativeName>
        <fullName evidence="7">ATP synthase F(1) sector subunit delta</fullName>
    </alternativeName>
    <alternativeName>
        <fullName evidence="7">F-type ATPase subunit delta</fullName>
        <shortName evidence="7">F-ATPase subunit delta</shortName>
    </alternativeName>
</protein>
<dbReference type="PRINTS" id="PR00125">
    <property type="entry name" value="ATPASEDELTA"/>
</dbReference>